<evidence type="ECO:0000256" key="5">
    <source>
        <dbReference type="ARBA" id="ARBA00022490"/>
    </source>
</evidence>
<keyword evidence="9" id="KW-0067">ATP-binding</keyword>
<dbReference type="GO" id="GO:0005524">
    <property type="term" value="F:ATP binding"/>
    <property type="evidence" value="ECO:0007669"/>
    <property type="project" value="UniProtKB-KW"/>
</dbReference>
<dbReference type="EMBL" id="CP000308">
    <property type="protein sequence ID" value="ABG13170.1"/>
    <property type="molecule type" value="Genomic_DNA"/>
</dbReference>
<keyword evidence="13" id="KW-0406">Ion transport</keyword>
<name>A0A0H2Y703_YERPA</name>
<protein>
    <recommendedName>
        <fullName evidence="3">Flagellum-specific ATP synthase</fullName>
        <ecNumber evidence="2">7.1.2.2</ecNumber>
        <ecNumber evidence="17">7.4.2.8</ecNumber>
    </recommendedName>
    <alternativeName>
        <fullName evidence="18">Type 3 secretion system ATPase</fullName>
    </alternativeName>
</protein>
<keyword evidence="10" id="KW-0653">Protein transport</keyword>
<dbReference type="EC" id="7.4.2.8" evidence="17"/>
<dbReference type="InterPro" id="IPR040627">
    <property type="entry name" value="T3SS_ATPase_C"/>
</dbReference>
<evidence type="ECO:0000256" key="14">
    <source>
        <dbReference type="ARBA" id="ARBA00023225"/>
    </source>
</evidence>
<evidence type="ECO:0000256" key="4">
    <source>
        <dbReference type="ARBA" id="ARBA00022448"/>
    </source>
</evidence>
<reference evidence="22 23" key="1">
    <citation type="journal article" date="2006" name="J. Bacteriol.">
        <title>Complete genome sequence of Yersinia pestis strains Antiqua and Nepal516: evidence of gene reduction in an emerging pathogen.</title>
        <authorList>
            <person name="Chain P.S."/>
            <person name="Hu P."/>
            <person name="Malfatti S.A."/>
            <person name="Radnedge L."/>
            <person name="Larimer F."/>
            <person name="Vergez L.M."/>
            <person name="Worsham P."/>
            <person name="Chu M.C."/>
            <person name="Andersen G.L."/>
        </authorList>
    </citation>
    <scope>NUCLEOTIDE SEQUENCE [LARGE SCALE GENOMIC DNA]</scope>
    <source>
        <strain evidence="22 23">Antiqua</strain>
    </source>
</reference>
<dbReference type="InterPro" id="IPR027417">
    <property type="entry name" value="P-loop_NTPase"/>
</dbReference>
<keyword evidence="8" id="KW-1005">Bacterial flagellum biogenesis</keyword>
<keyword evidence="11" id="KW-1278">Translocase</keyword>
<evidence type="ECO:0000256" key="12">
    <source>
        <dbReference type="ARBA" id="ARBA00023026"/>
    </source>
</evidence>
<dbReference type="InterPro" id="IPR000194">
    <property type="entry name" value="ATPase_F1/V1/A1_a/bsu_nucl-bd"/>
</dbReference>
<organism evidence="22 23">
    <name type="scientific">Yersinia pestis bv. Antiqua (strain Antiqua)</name>
    <dbReference type="NCBI Taxonomy" id="360102"/>
    <lineage>
        <taxon>Bacteria</taxon>
        <taxon>Pseudomonadati</taxon>
        <taxon>Pseudomonadota</taxon>
        <taxon>Gammaproteobacteria</taxon>
        <taxon>Enterobacterales</taxon>
        <taxon>Yersiniaceae</taxon>
        <taxon>Yersinia</taxon>
    </lineage>
</organism>
<dbReference type="CDD" id="cd18117">
    <property type="entry name" value="ATP-synt_flagellum-secretory_path_III_N"/>
    <property type="match status" value="1"/>
</dbReference>
<dbReference type="AlphaFoldDB" id="A0A0H2Y703"/>
<evidence type="ECO:0000256" key="2">
    <source>
        <dbReference type="ARBA" id="ARBA00012473"/>
    </source>
</evidence>
<evidence type="ECO:0000256" key="7">
    <source>
        <dbReference type="ARBA" id="ARBA00022781"/>
    </source>
</evidence>
<dbReference type="GO" id="GO:0046933">
    <property type="term" value="F:proton-transporting ATP synthase activity, rotational mechanism"/>
    <property type="evidence" value="ECO:0007669"/>
    <property type="project" value="TreeGrafter"/>
</dbReference>
<keyword evidence="12" id="KW-0843">Virulence</keyword>
<keyword evidence="4" id="KW-0813">Transport</keyword>
<dbReference type="NCBIfam" id="TIGR03496">
    <property type="entry name" value="FliI_clade1"/>
    <property type="match status" value="1"/>
</dbReference>
<dbReference type="EC" id="7.1.2.2" evidence="2"/>
<evidence type="ECO:0000256" key="16">
    <source>
        <dbReference type="ARBA" id="ARBA00024342"/>
    </source>
</evidence>
<dbReference type="CDD" id="cd18114">
    <property type="entry name" value="ATP-synt_flagellum-secretory_path_III_C"/>
    <property type="match status" value="1"/>
</dbReference>
<dbReference type="GO" id="GO:0005737">
    <property type="term" value="C:cytoplasm"/>
    <property type="evidence" value="ECO:0007669"/>
    <property type="project" value="UniProtKB-SubCell"/>
</dbReference>
<accession>A0A0H2Y703</accession>
<dbReference type="InterPro" id="IPR005714">
    <property type="entry name" value="ATPase_T3SS_FliI/YscN"/>
</dbReference>
<dbReference type="PANTHER" id="PTHR15184">
    <property type="entry name" value="ATP SYNTHASE"/>
    <property type="match status" value="1"/>
</dbReference>
<keyword evidence="5" id="KW-0963">Cytoplasm</keyword>
<dbReference type="GO" id="GO:0030257">
    <property type="term" value="C:type III protein secretion system complex"/>
    <property type="evidence" value="ECO:0007669"/>
    <property type="project" value="InterPro"/>
</dbReference>
<keyword evidence="7" id="KW-0375">Hydrogen ion transport</keyword>
<dbReference type="Proteomes" id="UP000001971">
    <property type="component" value="Chromosome"/>
</dbReference>
<comment type="catalytic activity">
    <reaction evidence="19">
        <text>ATP + H2O + cellular proteinSide 1 = ADP + phosphate + cellular proteinSide 2.</text>
        <dbReference type="EC" id="7.4.2.8"/>
    </reaction>
</comment>
<evidence type="ECO:0000313" key="22">
    <source>
        <dbReference type="EMBL" id="ABG13170.1"/>
    </source>
</evidence>
<evidence type="ECO:0000256" key="19">
    <source>
        <dbReference type="ARBA" id="ARBA00034006"/>
    </source>
</evidence>
<dbReference type="SMART" id="SM00382">
    <property type="entry name" value="AAA"/>
    <property type="match status" value="1"/>
</dbReference>
<dbReference type="GO" id="GO:0044780">
    <property type="term" value="P:bacterial-type flagellum assembly"/>
    <property type="evidence" value="ECO:0007669"/>
    <property type="project" value="InterPro"/>
</dbReference>
<evidence type="ECO:0000256" key="18">
    <source>
        <dbReference type="ARBA" id="ARBA00024442"/>
    </source>
</evidence>
<dbReference type="PANTHER" id="PTHR15184:SF81">
    <property type="entry name" value="FLAGELLUM-SPECIFIC ATP SYNTHASE"/>
    <property type="match status" value="1"/>
</dbReference>
<dbReference type="InterPro" id="IPR020005">
    <property type="entry name" value="FliI_clade1"/>
</dbReference>
<keyword evidence="15" id="KW-0066">ATP synthesis</keyword>
<dbReference type="GO" id="GO:0008564">
    <property type="term" value="F:protein-exporting ATPase activity"/>
    <property type="evidence" value="ECO:0007669"/>
    <property type="project" value="UniProtKB-EC"/>
</dbReference>
<dbReference type="Gene3D" id="3.40.50.12240">
    <property type="match status" value="1"/>
</dbReference>
<evidence type="ECO:0000256" key="1">
    <source>
        <dbReference type="ARBA" id="ARBA00004496"/>
    </source>
</evidence>
<dbReference type="GO" id="GO:0071973">
    <property type="term" value="P:bacterial-type flagellum-dependent cell motility"/>
    <property type="evidence" value="ECO:0007669"/>
    <property type="project" value="InterPro"/>
</dbReference>
<dbReference type="GO" id="GO:0016887">
    <property type="term" value="F:ATP hydrolysis activity"/>
    <property type="evidence" value="ECO:0007669"/>
    <property type="project" value="InterPro"/>
</dbReference>
<dbReference type="NCBIfam" id="TIGR01026">
    <property type="entry name" value="fliI_yscN"/>
    <property type="match status" value="1"/>
</dbReference>
<gene>
    <name evidence="22" type="ordered locus">YPA_1203</name>
</gene>
<evidence type="ECO:0000256" key="17">
    <source>
        <dbReference type="ARBA" id="ARBA00024382"/>
    </source>
</evidence>
<evidence type="ECO:0000256" key="11">
    <source>
        <dbReference type="ARBA" id="ARBA00022967"/>
    </source>
</evidence>
<evidence type="ECO:0000259" key="21">
    <source>
        <dbReference type="SMART" id="SM00382"/>
    </source>
</evidence>
<evidence type="ECO:0000256" key="8">
    <source>
        <dbReference type="ARBA" id="ARBA00022795"/>
    </source>
</evidence>
<sequence length="506" mass="54743">MLAAVKSARKKAIWMPVWRPVGMNCAVWPRRGNCDAPRLSRWLTSLDKFEERISQTTTIRRYGRLTRATGLVLEATGLQLPLGATCLIERHNGGEVQEVESEVVGFNGQHLFLMPLEDVEGIVPGARVYARVTTSGTSASKQSISSKQSIPSKQSFASKQLPLGPELLGRVLDGSAKPLDGLPAPETGYRAPLITPPINPLQRTAIVQVLDVGVRTINALLTVGRGQRMGLFAGSGVGKSVLLGMMARYTQADVIVVGLIGERGREVKDFIENILGAEGRARSVVIAAPADVSPLLRMQGAAYATRIAEDFRDRGQHVLLIMDSLTRYAMAQREIALAIGEPPATKGYPPSVFAKLPALVERAGNGVSGGGSITAFYTVLTEGDDQQDPIADSARAILDGHVVLSRRLAESGHYPAIDIEASISRAMTSLIDDDHYSRVRQFKQLLASYQRNRDLISVGAYAAGSDPLLDKAIALYPQMEAFLQQGMFERSSFDDACQHLKVLFPG</sequence>
<dbReference type="InterPro" id="IPR020003">
    <property type="entry name" value="ATPase_a/bsu_AS"/>
</dbReference>
<evidence type="ECO:0000256" key="13">
    <source>
        <dbReference type="ARBA" id="ARBA00023065"/>
    </source>
</evidence>
<comment type="function">
    <text evidence="20">Probable catalytic subunit of a protein translocase for flagellum-specific export, or a proton translocase involved in local circuits at the flagellum. May be involved in a specialized protein export pathway that proceeds without signal peptide cleavage.</text>
</comment>
<keyword evidence="6" id="KW-0547">Nucleotide-binding</keyword>
<evidence type="ECO:0000256" key="20">
    <source>
        <dbReference type="ARBA" id="ARBA00037170"/>
    </source>
</evidence>
<dbReference type="PROSITE" id="PS00152">
    <property type="entry name" value="ATPASE_ALPHA_BETA"/>
    <property type="match status" value="1"/>
</dbReference>
<dbReference type="FunFam" id="3.40.50.12240:FF:000002">
    <property type="entry name" value="Flagellum-specific ATP synthase FliI"/>
    <property type="match status" value="1"/>
</dbReference>
<evidence type="ECO:0000256" key="9">
    <source>
        <dbReference type="ARBA" id="ARBA00022840"/>
    </source>
</evidence>
<evidence type="ECO:0000313" key="23">
    <source>
        <dbReference type="Proteomes" id="UP000001971"/>
    </source>
</evidence>
<feature type="domain" description="AAA+ ATPase" evidence="21">
    <location>
        <begin position="225"/>
        <end position="408"/>
    </location>
</feature>
<dbReference type="Pfam" id="PF18269">
    <property type="entry name" value="T3SS_ATPase_C"/>
    <property type="match status" value="1"/>
</dbReference>
<dbReference type="InterPro" id="IPR050053">
    <property type="entry name" value="ATPase_alpha/beta_chains"/>
</dbReference>
<evidence type="ECO:0000256" key="6">
    <source>
        <dbReference type="ARBA" id="ARBA00022741"/>
    </source>
</evidence>
<evidence type="ECO:0000256" key="15">
    <source>
        <dbReference type="ARBA" id="ARBA00023310"/>
    </source>
</evidence>
<comment type="similarity">
    <text evidence="16">Belongs to the ATPase alpha/beta chains family. T3SS ATPase subfamily.</text>
</comment>
<dbReference type="KEGG" id="ypa:YPA_1203"/>
<keyword evidence="14" id="KW-1006">Bacterial flagellum protein export</keyword>
<dbReference type="Pfam" id="PF00006">
    <property type="entry name" value="ATP-synt_ab"/>
    <property type="match status" value="1"/>
</dbReference>
<dbReference type="CDD" id="cd01136">
    <property type="entry name" value="ATPase_flagellum-secretory_path_III"/>
    <property type="match status" value="1"/>
</dbReference>
<comment type="subcellular location">
    <subcellularLocation>
        <location evidence="1">Cytoplasm</location>
    </subcellularLocation>
</comment>
<evidence type="ECO:0000256" key="3">
    <source>
        <dbReference type="ARBA" id="ARBA00020580"/>
    </source>
</evidence>
<dbReference type="SUPFAM" id="SSF52540">
    <property type="entry name" value="P-loop containing nucleoside triphosphate hydrolases"/>
    <property type="match status" value="1"/>
</dbReference>
<proteinExistence type="inferred from homology"/>
<evidence type="ECO:0000256" key="10">
    <source>
        <dbReference type="ARBA" id="ARBA00022927"/>
    </source>
</evidence>
<dbReference type="GO" id="GO:0030254">
    <property type="term" value="P:protein secretion by the type III secretion system"/>
    <property type="evidence" value="ECO:0007669"/>
    <property type="project" value="InterPro"/>
</dbReference>
<keyword evidence="22" id="KW-0378">Hydrolase</keyword>
<dbReference type="InterPro" id="IPR003593">
    <property type="entry name" value="AAA+_ATPase"/>
</dbReference>